<name>A0A250F2P8_CAPSP</name>
<accession>A0A250F2P8</accession>
<proteinExistence type="predicted"/>
<reference evidence="3" key="1">
    <citation type="submission" date="2017-06" db="EMBL/GenBank/DDBJ databases">
        <title>Capnocytophaga spp. assemblies.</title>
        <authorList>
            <person name="Gulvik C.A."/>
        </authorList>
    </citation>
    <scope>NUCLEOTIDE SEQUENCE [LARGE SCALE GENOMIC DNA]</scope>
    <source>
        <strain evidence="3">H4486</strain>
    </source>
</reference>
<evidence type="ECO:0000256" key="1">
    <source>
        <dbReference type="SAM" id="MobiDB-lite"/>
    </source>
</evidence>
<feature type="region of interest" description="Disordered" evidence="1">
    <location>
        <begin position="1"/>
        <end position="37"/>
    </location>
</feature>
<dbReference type="GeneID" id="78161381"/>
<dbReference type="Proteomes" id="UP000217334">
    <property type="component" value="Chromosome"/>
</dbReference>
<dbReference type="AlphaFoldDB" id="A0A250F2P8"/>
<sequence length="155" mass="17750">MDFRNKSNIRGLRNNNPGNLEKSKSPWQGKVPHNQNTDGRFEQFESIEMGLRALMINARTLINRGKNTIEKLIYTWAPPSENNSKNYADYVAKQMGIAKDKVFEKLDKDFFIRLAKAITAVENGENSLKQIPNSAFEKAHSLMGITQYISEKKKE</sequence>
<gene>
    <name evidence="2" type="ORF">CGC59_01795</name>
</gene>
<organism evidence="2 3">
    <name type="scientific">Capnocytophaga sputigena</name>
    <dbReference type="NCBI Taxonomy" id="1019"/>
    <lineage>
        <taxon>Bacteria</taxon>
        <taxon>Pseudomonadati</taxon>
        <taxon>Bacteroidota</taxon>
        <taxon>Flavobacteriia</taxon>
        <taxon>Flavobacteriales</taxon>
        <taxon>Flavobacteriaceae</taxon>
        <taxon>Capnocytophaga</taxon>
    </lineage>
</organism>
<dbReference type="RefSeq" id="WP_095897661.1">
    <property type="nucleotide sequence ID" value="NZ_CALGFZ010000003.1"/>
</dbReference>
<evidence type="ECO:0000313" key="2">
    <source>
        <dbReference type="EMBL" id="ATA78485.1"/>
    </source>
</evidence>
<dbReference type="EMBL" id="CP022383">
    <property type="protein sequence ID" value="ATA78485.1"/>
    <property type="molecule type" value="Genomic_DNA"/>
</dbReference>
<evidence type="ECO:0000313" key="3">
    <source>
        <dbReference type="Proteomes" id="UP000217334"/>
    </source>
</evidence>
<protein>
    <submittedName>
        <fullName evidence="2">Uncharacterized protein</fullName>
    </submittedName>
</protein>